<reference evidence="6" key="1">
    <citation type="journal article" date="2019" name="Int. J. Syst. Evol. Microbiol.">
        <title>The Global Catalogue of Microorganisms (GCM) 10K type strain sequencing project: providing services to taxonomists for standard genome sequencing and annotation.</title>
        <authorList>
            <consortium name="The Broad Institute Genomics Platform"/>
            <consortium name="The Broad Institute Genome Sequencing Center for Infectious Disease"/>
            <person name="Wu L."/>
            <person name="Ma J."/>
        </authorList>
    </citation>
    <scope>NUCLEOTIDE SEQUENCE [LARGE SCALE GENOMIC DNA]</scope>
    <source>
        <strain evidence="6">IBRC-M 10908</strain>
    </source>
</reference>
<evidence type="ECO:0000256" key="1">
    <source>
        <dbReference type="ARBA" id="ARBA00023125"/>
    </source>
</evidence>
<evidence type="ECO:0000259" key="3">
    <source>
        <dbReference type="Pfam" id="PF11774"/>
    </source>
</evidence>
<dbReference type="EMBL" id="JBHSDK010000022">
    <property type="protein sequence ID" value="MFC4336828.1"/>
    <property type="molecule type" value="Genomic_DNA"/>
</dbReference>
<dbReference type="Gene3D" id="4.10.320.10">
    <property type="entry name" value="E3-binding domain"/>
    <property type="match status" value="1"/>
</dbReference>
<gene>
    <name evidence="5" type="ORF">ACFPET_16630</name>
</gene>
<dbReference type="InterPro" id="IPR036625">
    <property type="entry name" value="E3-bd_dom_sf"/>
</dbReference>
<evidence type="ECO:0000313" key="6">
    <source>
        <dbReference type="Proteomes" id="UP001595823"/>
    </source>
</evidence>
<comment type="caution">
    <text evidence="5">The sequence shown here is derived from an EMBL/GenBank/DDBJ whole genome shotgun (WGS) entry which is preliminary data.</text>
</comment>
<dbReference type="InterPro" id="IPR042261">
    <property type="entry name" value="Lsr2-like_dimerization"/>
</dbReference>
<dbReference type="Pfam" id="PF11774">
    <property type="entry name" value="Lsr2"/>
    <property type="match status" value="1"/>
</dbReference>
<accession>A0ABV8U2F7</accession>
<dbReference type="InterPro" id="IPR024412">
    <property type="entry name" value="Lsr2_dim_dom"/>
</dbReference>
<evidence type="ECO:0000256" key="2">
    <source>
        <dbReference type="SAM" id="MobiDB-lite"/>
    </source>
</evidence>
<protein>
    <submittedName>
        <fullName evidence="5">Lsr2 family protein</fullName>
    </submittedName>
</protein>
<feature type="region of interest" description="Disordered" evidence="2">
    <location>
        <begin position="61"/>
        <end position="85"/>
    </location>
</feature>
<dbReference type="Gene3D" id="3.30.60.230">
    <property type="entry name" value="Lsr2, dimerization domain"/>
    <property type="match status" value="1"/>
</dbReference>
<dbReference type="Proteomes" id="UP001595823">
    <property type="component" value="Unassembled WGS sequence"/>
</dbReference>
<evidence type="ECO:0000313" key="5">
    <source>
        <dbReference type="EMBL" id="MFC4336828.1"/>
    </source>
</evidence>
<name>A0ABV8U2F7_9ACTN</name>
<proteinExistence type="predicted"/>
<dbReference type="RefSeq" id="WP_380623165.1">
    <property type="nucleotide sequence ID" value="NZ_JBHSDK010000022.1"/>
</dbReference>
<feature type="domain" description="Lsr2 dimerization" evidence="3">
    <location>
        <begin position="1"/>
        <end position="57"/>
    </location>
</feature>
<keyword evidence="1" id="KW-0238">DNA-binding</keyword>
<dbReference type="Pfam" id="PF23359">
    <property type="entry name" value="Lsr2_DNA-bd"/>
    <property type="match status" value="1"/>
</dbReference>
<feature type="domain" description="Lsr2 DNA-binding" evidence="4">
    <location>
        <begin position="82"/>
        <end position="116"/>
    </location>
</feature>
<sequence>MVKQHKVILIDDIDGGEGDETVRFGIDGESYEIDLSAANANELRNLLAKYQAAGTRLGRYTVDPGRGARRRGNARRQTPVVDREQNRAIREWAANKGMKIAPRGRIPGDVVAAYHAEKSS</sequence>
<keyword evidence="6" id="KW-1185">Reference proteome</keyword>
<organism evidence="5 6">
    <name type="scientific">Salininema proteolyticum</name>
    <dbReference type="NCBI Taxonomy" id="1607685"/>
    <lineage>
        <taxon>Bacteria</taxon>
        <taxon>Bacillati</taxon>
        <taxon>Actinomycetota</taxon>
        <taxon>Actinomycetes</taxon>
        <taxon>Glycomycetales</taxon>
        <taxon>Glycomycetaceae</taxon>
        <taxon>Salininema</taxon>
    </lineage>
</organism>
<dbReference type="InterPro" id="IPR055370">
    <property type="entry name" value="Lsr2_DNA-bd"/>
</dbReference>
<evidence type="ECO:0000259" key="4">
    <source>
        <dbReference type="Pfam" id="PF23359"/>
    </source>
</evidence>